<dbReference type="EMBL" id="JAIRBT010000039">
    <property type="protein sequence ID" value="MBZ6068282.1"/>
    <property type="molecule type" value="Genomic_DNA"/>
</dbReference>
<reference evidence="6" key="1">
    <citation type="submission" date="2015-10" db="EMBL/GenBank/DDBJ databases">
        <title>Complete Genome Sequence of Aeromonas schubertii strain WL1483.</title>
        <authorList>
            <person name="Liu L."/>
        </authorList>
    </citation>
    <scope>NUCLEOTIDE SEQUENCE [LARGE SCALE GENOMIC DNA]</scope>
    <source>
        <strain evidence="6">WL1483</strain>
    </source>
</reference>
<dbReference type="KEGG" id="asr:WL1483_2435"/>
<evidence type="ECO:0000259" key="3">
    <source>
        <dbReference type="PROSITE" id="PS51371"/>
    </source>
</evidence>
<dbReference type="PROSITE" id="PS51371">
    <property type="entry name" value="CBS"/>
    <property type="match status" value="2"/>
</dbReference>
<dbReference type="SMART" id="SM00116">
    <property type="entry name" value="CBS"/>
    <property type="match status" value="2"/>
</dbReference>
<evidence type="ECO:0000313" key="6">
    <source>
        <dbReference type="Proteomes" id="UP000058114"/>
    </source>
</evidence>
<gene>
    <name evidence="5" type="ORF">LA374_19040</name>
    <name evidence="4" type="ORF">WL1483_2435</name>
</gene>
<sequence length="130" mass="14443">MLVRPVTLSPDTTIPAAVEKFLHSNQMGGPVVDKQGHLLGWISEQDCIATMIKETYHCERVALVGDVMRKEVLSVGPESSVLELASMMTEHKPKMYPVLEDGRLVGVINRHLVLKAINEQLQDCFINHPA</sequence>
<dbReference type="Proteomes" id="UP000058114">
    <property type="component" value="Chromosome"/>
</dbReference>
<evidence type="ECO:0000313" key="5">
    <source>
        <dbReference type="EMBL" id="MBZ6068282.1"/>
    </source>
</evidence>
<reference evidence="4 6" key="2">
    <citation type="journal article" date="2016" name="Genome Announc.">
        <title>Complete Genome Sequence of the Highly Virulent Aeromonas schubertii Strain WL1483, Isolated from Diseased Snakehead Fish (Channa argus) in China.</title>
        <authorList>
            <person name="Liu L."/>
            <person name="Li N."/>
            <person name="Zhang D."/>
            <person name="Fu X."/>
            <person name="Shi C."/>
            <person name="Lin Q."/>
            <person name="Hao G."/>
        </authorList>
    </citation>
    <scope>NUCLEOTIDE SEQUENCE [LARGE SCALE GENOMIC DNA]</scope>
    <source>
        <strain evidence="4 6">WL1483</strain>
    </source>
</reference>
<feature type="domain" description="CBS" evidence="3">
    <location>
        <begin position="1"/>
        <end position="60"/>
    </location>
</feature>
<name>A0A0S2SJL0_9GAMM</name>
<dbReference type="Proteomes" id="UP000774958">
    <property type="component" value="Unassembled WGS sequence"/>
</dbReference>
<keyword evidence="7" id="KW-1185">Reference proteome</keyword>
<dbReference type="SUPFAM" id="SSF54631">
    <property type="entry name" value="CBS-domain pair"/>
    <property type="match status" value="1"/>
</dbReference>
<keyword evidence="1 2" id="KW-0129">CBS domain</keyword>
<dbReference type="AlphaFoldDB" id="A0A0S2SJL0"/>
<dbReference type="PANTHER" id="PTHR43080">
    <property type="entry name" value="CBS DOMAIN-CONTAINING PROTEIN CBSX3, MITOCHONDRIAL"/>
    <property type="match status" value="1"/>
</dbReference>
<dbReference type="PATRIC" id="fig|652.5.peg.2385"/>
<organism evidence="4 6">
    <name type="scientific">Aeromonas schubertii</name>
    <dbReference type="NCBI Taxonomy" id="652"/>
    <lineage>
        <taxon>Bacteria</taxon>
        <taxon>Pseudomonadati</taxon>
        <taxon>Pseudomonadota</taxon>
        <taxon>Gammaproteobacteria</taxon>
        <taxon>Aeromonadales</taxon>
        <taxon>Aeromonadaceae</taxon>
        <taxon>Aeromonas</taxon>
    </lineage>
</organism>
<evidence type="ECO:0000256" key="1">
    <source>
        <dbReference type="ARBA" id="ARBA00023122"/>
    </source>
</evidence>
<dbReference type="Pfam" id="PF00571">
    <property type="entry name" value="CBS"/>
    <property type="match status" value="2"/>
</dbReference>
<dbReference type="InterPro" id="IPR000644">
    <property type="entry name" value="CBS_dom"/>
</dbReference>
<evidence type="ECO:0000313" key="7">
    <source>
        <dbReference type="Proteomes" id="UP000774958"/>
    </source>
</evidence>
<protein>
    <submittedName>
        <fullName evidence="4">CBS domain-containing protein</fullName>
    </submittedName>
</protein>
<dbReference type="PANTHER" id="PTHR43080:SF2">
    <property type="entry name" value="CBS DOMAIN-CONTAINING PROTEIN"/>
    <property type="match status" value="1"/>
</dbReference>
<dbReference type="Gene3D" id="3.10.580.10">
    <property type="entry name" value="CBS-domain"/>
    <property type="match status" value="1"/>
</dbReference>
<evidence type="ECO:0000313" key="4">
    <source>
        <dbReference type="EMBL" id="ALP41854.1"/>
    </source>
</evidence>
<dbReference type="EMBL" id="CP013067">
    <property type="protein sequence ID" value="ALP41854.1"/>
    <property type="molecule type" value="Genomic_DNA"/>
</dbReference>
<reference evidence="5 7" key="3">
    <citation type="submission" date="2021-09" db="EMBL/GenBank/DDBJ databases">
        <title>Aeromonas schubertii isolated from Asian sea bass.</title>
        <authorList>
            <person name="Pinpimai K."/>
        </authorList>
    </citation>
    <scope>NUCLEOTIDE SEQUENCE [LARGE SCALE GENOMIC DNA]</scope>
    <source>
        <strain evidence="5 7">CHULA2021a</strain>
    </source>
</reference>
<dbReference type="InterPro" id="IPR051257">
    <property type="entry name" value="Diverse_CBS-Domain"/>
</dbReference>
<feature type="domain" description="CBS" evidence="3">
    <location>
        <begin position="68"/>
        <end position="124"/>
    </location>
</feature>
<accession>A0A0S2SJL0</accession>
<dbReference type="InterPro" id="IPR046342">
    <property type="entry name" value="CBS_dom_sf"/>
</dbReference>
<evidence type="ECO:0000256" key="2">
    <source>
        <dbReference type="PROSITE-ProRule" id="PRU00703"/>
    </source>
</evidence>
<proteinExistence type="predicted"/>
<dbReference type="CDD" id="cd04629">
    <property type="entry name" value="CBS_pair_bac"/>
    <property type="match status" value="1"/>
</dbReference>
<dbReference type="InterPro" id="IPR044729">
    <property type="entry name" value="CBS_bac"/>
</dbReference>